<name>A0A655X116_VIBCL</name>
<evidence type="ECO:0000313" key="2">
    <source>
        <dbReference type="EMBL" id="CSC66487.1"/>
    </source>
</evidence>
<dbReference type="AlphaFoldDB" id="A0A655X116"/>
<dbReference type="Proteomes" id="UP000041770">
    <property type="component" value="Unassembled WGS sequence"/>
</dbReference>
<sequence length="50" mass="5692">MPTVAVQQVFDWQATVITSLRSPTTITSKQNRHNRATVDEHHDGSDQCRQ</sequence>
<organism evidence="2 3">
    <name type="scientific">Vibrio cholerae</name>
    <dbReference type="NCBI Taxonomy" id="666"/>
    <lineage>
        <taxon>Bacteria</taxon>
        <taxon>Pseudomonadati</taxon>
        <taxon>Pseudomonadota</taxon>
        <taxon>Gammaproteobacteria</taxon>
        <taxon>Vibrionales</taxon>
        <taxon>Vibrionaceae</taxon>
        <taxon>Vibrio</taxon>
    </lineage>
</organism>
<accession>A0A655X116</accession>
<feature type="compositionally biased region" description="Basic and acidic residues" evidence="1">
    <location>
        <begin position="36"/>
        <end position="50"/>
    </location>
</feature>
<proteinExistence type="predicted"/>
<protein>
    <submittedName>
        <fullName evidence="2">Uncharacterized protein</fullName>
    </submittedName>
</protein>
<reference evidence="2 3" key="1">
    <citation type="submission" date="2015-07" db="EMBL/GenBank/DDBJ databases">
        <authorList>
            <consortium name="Pathogen Informatics"/>
        </authorList>
    </citation>
    <scope>NUCLEOTIDE SEQUENCE [LARGE SCALE GENOMIC DNA]</scope>
    <source>
        <strain evidence="2 3">A316</strain>
    </source>
</reference>
<feature type="region of interest" description="Disordered" evidence="1">
    <location>
        <begin position="25"/>
        <end position="50"/>
    </location>
</feature>
<gene>
    <name evidence="2" type="ORF">ERS013200_01946</name>
</gene>
<dbReference type="EMBL" id="CWQY01000011">
    <property type="protein sequence ID" value="CSC66487.1"/>
    <property type="molecule type" value="Genomic_DNA"/>
</dbReference>
<evidence type="ECO:0000313" key="3">
    <source>
        <dbReference type="Proteomes" id="UP000041770"/>
    </source>
</evidence>
<evidence type="ECO:0000256" key="1">
    <source>
        <dbReference type="SAM" id="MobiDB-lite"/>
    </source>
</evidence>